<evidence type="ECO:0000256" key="1">
    <source>
        <dbReference type="ARBA" id="ARBA00045213"/>
    </source>
</evidence>
<feature type="compositionally biased region" description="Basic residues" evidence="3">
    <location>
        <begin position="375"/>
        <end position="385"/>
    </location>
</feature>
<feature type="repeat" description="WD" evidence="2">
    <location>
        <begin position="118"/>
        <end position="159"/>
    </location>
</feature>
<dbReference type="SUPFAM" id="SSF50978">
    <property type="entry name" value="WD40 repeat-like"/>
    <property type="match status" value="1"/>
</dbReference>
<evidence type="ECO:0000256" key="2">
    <source>
        <dbReference type="PROSITE-ProRule" id="PRU00221"/>
    </source>
</evidence>
<dbReference type="AlphaFoldDB" id="A0AAV2I2L6"/>
<keyword evidence="2" id="KW-0853">WD repeat</keyword>
<dbReference type="InterPro" id="IPR001680">
    <property type="entry name" value="WD40_rpt"/>
</dbReference>
<dbReference type="EMBL" id="CAXITT010000402">
    <property type="protein sequence ID" value="CAL1540855.1"/>
    <property type="molecule type" value="Genomic_DNA"/>
</dbReference>
<feature type="compositionally biased region" description="Basic and acidic residues" evidence="3">
    <location>
        <begin position="337"/>
        <end position="357"/>
    </location>
</feature>
<dbReference type="PANTHER" id="PTHR44675">
    <property type="entry name" value="PAK1 INTERACTING PROTEIN 1"/>
    <property type="match status" value="1"/>
</dbReference>
<accession>A0AAV2I2L6</accession>
<dbReference type="Pfam" id="PF00400">
    <property type="entry name" value="WD40"/>
    <property type="match status" value="2"/>
</dbReference>
<dbReference type="PROSITE" id="PS50082">
    <property type="entry name" value="WD_REPEATS_2"/>
    <property type="match status" value="2"/>
</dbReference>
<dbReference type="PROSITE" id="PS50294">
    <property type="entry name" value="WD_REPEATS_REGION"/>
    <property type="match status" value="1"/>
</dbReference>
<dbReference type="Proteomes" id="UP001497497">
    <property type="component" value="Unassembled WGS sequence"/>
</dbReference>
<dbReference type="PANTHER" id="PTHR44675:SF1">
    <property type="entry name" value="P21-ACTIVATED PROTEIN KINASE-INTERACTING PROTEIN 1"/>
    <property type="match status" value="1"/>
</dbReference>
<organism evidence="4 5">
    <name type="scientific">Lymnaea stagnalis</name>
    <name type="common">Great pond snail</name>
    <name type="synonym">Helix stagnalis</name>
    <dbReference type="NCBI Taxonomy" id="6523"/>
    <lineage>
        <taxon>Eukaryota</taxon>
        <taxon>Metazoa</taxon>
        <taxon>Spiralia</taxon>
        <taxon>Lophotrochozoa</taxon>
        <taxon>Mollusca</taxon>
        <taxon>Gastropoda</taxon>
        <taxon>Heterobranchia</taxon>
        <taxon>Euthyneura</taxon>
        <taxon>Panpulmonata</taxon>
        <taxon>Hygrophila</taxon>
        <taxon>Lymnaeoidea</taxon>
        <taxon>Lymnaeidae</taxon>
        <taxon>Lymnaea</taxon>
    </lineage>
</organism>
<name>A0AAV2I2L6_LYMST</name>
<dbReference type="InterPro" id="IPR036322">
    <property type="entry name" value="WD40_repeat_dom_sf"/>
</dbReference>
<sequence>MENIELVIGTYENLMLGYKVIKTKNELYSLDVSFTDDSHRGALRSIGVSPIGILASSSTDDSIRLHNLNKRRDIGGLFEHTGTVNCLTFYGTSHMFSASEDGNICMWKSKNWEMLRTLKGHKSHVMSIAVHPSGKLGLSVGSDKSFLTWDLVTGKMAFQRRLKELAQIVLFTNSGDHYILVYQRKIEVCSLEDTSTVKEIPLAWRINSVCFIEGNLIAVGGDDRNVIIFDVLSGKQVLSLDCAKPGDKTFNSRVRSVCVVNNEEDKLVVAGTAIGNIMMFKVSLKESQEVVELVLFYETRVRVTCLAAYNHSAVIQSNEKKEKNLALKAKKKRKSKKVEEAAGDDNKKEEADSRVIEEDSNSEEDDAVMEQPQKSPKKNPSKKRKLNGDIEKSEPVERGRSRQKKVSIQPQKEDNKKKKPKQK</sequence>
<evidence type="ECO:0000313" key="4">
    <source>
        <dbReference type="EMBL" id="CAL1540855.1"/>
    </source>
</evidence>
<feature type="region of interest" description="Disordered" evidence="3">
    <location>
        <begin position="326"/>
        <end position="423"/>
    </location>
</feature>
<gene>
    <name evidence="4" type="ORF">GSLYS_00014504001</name>
</gene>
<dbReference type="InterPro" id="IPR015943">
    <property type="entry name" value="WD40/YVTN_repeat-like_dom_sf"/>
</dbReference>
<dbReference type="InterPro" id="IPR051959">
    <property type="entry name" value="PAK1-Kinase_Regulator"/>
</dbReference>
<dbReference type="Gene3D" id="2.130.10.10">
    <property type="entry name" value="YVTN repeat-like/Quinoprotein amine dehydrogenase"/>
    <property type="match status" value="2"/>
</dbReference>
<comment type="caution">
    <text evidence="4">The sequence shown here is derived from an EMBL/GenBank/DDBJ whole genome shotgun (WGS) entry which is preliminary data.</text>
</comment>
<dbReference type="SMART" id="SM00320">
    <property type="entry name" value="WD40"/>
    <property type="match status" value="4"/>
</dbReference>
<evidence type="ECO:0000256" key="3">
    <source>
        <dbReference type="SAM" id="MobiDB-lite"/>
    </source>
</evidence>
<feature type="compositionally biased region" description="Basic and acidic residues" evidence="3">
    <location>
        <begin position="386"/>
        <end position="400"/>
    </location>
</feature>
<comment type="function">
    <text evidence="1">Negatively regulates the PAK1 kinase. PAK1 is a member of the PAK kinase family, which has been shown to play a positive role in the regulation of signaling pathways involving MAPK8 and RELA. PAK1 exists as an inactive homodimer, which is activated by binding of small GTPases such as CDC42 to an N-terminal regulatory domain. PAK1IP1 also binds to the N-terminus of PAK1, and inhibits the specific activation of PAK1 by CDC42. May be involved in ribosomal large subunit assembly.</text>
</comment>
<feature type="compositionally biased region" description="Acidic residues" evidence="3">
    <location>
        <begin position="358"/>
        <end position="368"/>
    </location>
</feature>
<proteinExistence type="predicted"/>
<feature type="repeat" description="WD" evidence="2">
    <location>
        <begin position="77"/>
        <end position="117"/>
    </location>
</feature>
<keyword evidence="5" id="KW-1185">Reference proteome</keyword>
<evidence type="ECO:0008006" key="6">
    <source>
        <dbReference type="Google" id="ProtNLM"/>
    </source>
</evidence>
<reference evidence="4 5" key="1">
    <citation type="submission" date="2024-04" db="EMBL/GenBank/DDBJ databases">
        <authorList>
            <consortium name="Genoscope - CEA"/>
            <person name="William W."/>
        </authorList>
    </citation>
    <scope>NUCLEOTIDE SEQUENCE [LARGE SCALE GENOMIC DNA]</scope>
</reference>
<protein>
    <recommendedName>
        <fullName evidence="6">P21-activated protein kinase-interacting protein 1-like</fullName>
    </recommendedName>
</protein>
<evidence type="ECO:0000313" key="5">
    <source>
        <dbReference type="Proteomes" id="UP001497497"/>
    </source>
</evidence>